<evidence type="ECO:0000256" key="7">
    <source>
        <dbReference type="RuleBase" id="RU361202"/>
    </source>
</evidence>
<dbReference type="GO" id="GO:0008047">
    <property type="term" value="F:enzyme activator activity"/>
    <property type="evidence" value="ECO:0007669"/>
    <property type="project" value="EnsemblFungi"/>
</dbReference>
<organism evidence="11 12">
    <name type="scientific">Zygosaccharomyces rouxii</name>
    <dbReference type="NCBI Taxonomy" id="4956"/>
    <lineage>
        <taxon>Eukaryota</taxon>
        <taxon>Fungi</taxon>
        <taxon>Dikarya</taxon>
        <taxon>Ascomycota</taxon>
        <taxon>Saccharomycotina</taxon>
        <taxon>Saccharomycetes</taxon>
        <taxon>Saccharomycetales</taxon>
        <taxon>Saccharomycetaceae</taxon>
        <taxon>Zygosaccharomyces</taxon>
    </lineage>
</organism>
<dbReference type="GO" id="GO:0032258">
    <property type="term" value="P:cytoplasm to vacuole targeting by the Cvt pathway"/>
    <property type="evidence" value="ECO:0007669"/>
    <property type="project" value="EnsemblFungi"/>
</dbReference>
<evidence type="ECO:0000259" key="9">
    <source>
        <dbReference type="Pfam" id="PF20637"/>
    </source>
</evidence>
<dbReference type="PANTHER" id="PTHR13040">
    <property type="entry name" value="AUTOPHAGY PROTEIN 5"/>
    <property type="match status" value="1"/>
</dbReference>
<keyword evidence="5" id="KW-0653">Protein transport</keyword>
<feature type="domain" description="Autophagy protein ATG5 UblA" evidence="10">
    <location>
        <begin position="24"/>
        <end position="134"/>
    </location>
</feature>
<dbReference type="GO" id="GO:0006995">
    <property type="term" value="P:cellular response to nitrogen starvation"/>
    <property type="evidence" value="ECO:0007669"/>
    <property type="project" value="TreeGrafter"/>
</dbReference>
<evidence type="ECO:0000256" key="3">
    <source>
        <dbReference type="ARBA" id="ARBA00022499"/>
    </source>
</evidence>
<proteinExistence type="inferred from homology"/>
<feature type="domain" description="Autophagy protein ATG5 alpha-helical bundle region" evidence="9">
    <location>
        <begin position="152"/>
        <end position="208"/>
    </location>
</feature>
<evidence type="ECO:0000256" key="4">
    <source>
        <dbReference type="ARBA" id="ARBA00022843"/>
    </source>
</evidence>
<comment type="function">
    <text evidence="7">Involved in cytoplasm to vacuole transport (Cvt) and autophagic vesicle formation.</text>
</comment>
<dbReference type="Pfam" id="PF04106">
    <property type="entry name" value="ATG5_UblB"/>
    <property type="match status" value="1"/>
</dbReference>
<comment type="caution">
    <text evidence="11">The sequence shown here is derived from an EMBL/GenBank/DDBJ whole genome shotgun (WGS) entry which is preliminary data.</text>
</comment>
<protein>
    <recommendedName>
        <fullName evidence="7">Autophagy protein 5</fullName>
    </recommendedName>
</protein>
<dbReference type="Proteomes" id="UP000187013">
    <property type="component" value="Unassembled WGS sequence"/>
</dbReference>
<dbReference type="GO" id="GO:0034274">
    <property type="term" value="C:Atg12-Atg5-Atg16 complex"/>
    <property type="evidence" value="ECO:0007669"/>
    <property type="project" value="EnsemblFungi"/>
</dbReference>
<dbReference type="Gene3D" id="3.10.20.90">
    <property type="entry name" value="Phosphatidylinositol 3-kinase Catalytic Subunit, Chain A, domain 1"/>
    <property type="match status" value="1"/>
</dbReference>
<dbReference type="GO" id="GO:0051365">
    <property type="term" value="P:cellular response to potassium ion starvation"/>
    <property type="evidence" value="ECO:0007669"/>
    <property type="project" value="EnsemblFungi"/>
</dbReference>
<dbReference type="GO" id="GO:0120095">
    <property type="term" value="C:vacuole-isolation membrane contact site"/>
    <property type="evidence" value="ECO:0007669"/>
    <property type="project" value="EnsemblFungi"/>
</dbReference>
<dbReference type="OrthoDB" id="272162at2759"/>
<dbReference type="GO" id="GO:0019776">
    <property type="term" value="F:Atg8-family ligase activity"/>
    <property type="evidence" value="ECO:0007669"/>
    <property type="project" value="EnsemblFungi"/>
</dbReference>
<dbReference type="GO" id="GO:0044233">
    <property type="term" value="C:mitochondria-associated endoplasmic reticulum membrane contact site"/>
    <property type="evidence" value="ECO:0007669"/>
    <property type="project" value="TreeGrafter"/>
</dbReference>
<keyword evidence="6 7" id="KW-0072">Autophagy</keyword>
<reference evidence="11 12" key="1">
    <citation type="submission" date="2016-08" db="EMBL/GenBank/DDBJ databases">
        <title>Draft genome sequence of allopolyploid Zygosaccharomyces rouxii.</title>
        <authorList>
            <person name="Watanabe J."/>
            <person name="Uehara K."/>
            <person name="Mogi Y."/>
            <person name="Tsukioka Y."/>
        </authorList>
    </citation>
    <scope>NUCLEOTIDE SEQUENCE [LARGE SCALE GENOMIC DNA]</scope>
    <source>
        <strain evidence="11 12">NBRC 110957</strain>
    </source>
</reference>
<feature type="domain" description="Autophagy protein ATG5 UblB" evidence="8">
    <location>
        <begin position="214"/>
        <end position="296"/>
    </location>
</feature>
<evidence type="ECO:0000313" key="11">
    <source>
        <dbReference type="EMBL" id="GAV50073.1"/>
    </source>
</evidence>
<dbReference type="AlphaFoldDB" id="A0A1Q3A368"/>
<dbReference type="GO" id="GO:0034045">
    <property type="term" value="C:phagophore assembly site membrane"/>
    <property type="evidence" value="ECO:0007669"/>
    <property type="project" value="UniProtKB-SubCell"/>
</dbReference>
<dbReference type="InterPro" id="IPR007239">
    <property type="entry name" value="Atg5"/>
</dbReference>
<dbReference type="OMA" id="SIQKAVW"/>
<dbReference type="Pfam" id="PF20638">
    <property type="entry name" value="ATG5_UblA"/>
    <property type="match status" value="1"/>
</dbReference>
<dbReference type="GO" id="GO:0140355">
    <property type="term" value="F:cargo receptor ligand activity"/>
    <property type="evidence" value="ECO:0007669"/>
    <property type="project" value="EnsemblFungi"/>
</dbReference>
<dbReference type="eggNOG" id="KOG2976">
    <property type="taxonomic scope" value="Eukaryota"/>
</dbReference>
<keyword evidence="4 7" id="KW-0832">Ubl conjugation</keyword>
<gene>
    <name evidence="11" type="ORF">ZYGR_0S02070</name>
</gene>
<dbReference type="GO" id="GO:0005829">
    <property type="term" value="C:cytosol"/>
    <property type="evidence" value="ECO:0007669"/>
    <property type="project" value="EnsemblFungi"/>
</dbReference>
<evidence type="ECO:0000256" key="6">
    <source>
        <dbReference type="ARBA" id="ARBA00023006"/>
    </source>
</evidence>
<dbReference type="InterPro" id="IPR048940">
    <property type="entry name" value="ATG5_HBR"/>
</dbReference>
<dbReference type="GO" id="GO:0005776">
    <property type="term" value="C:autophagosome"/>
    <property type="evidence" value="ECO:0007669"/>
    <property type="project" value="EnsemblFungi"/>
</dbReference>
<evidence type="ECO:0000313" key="12">
    <source>
        <dbReference type="Proteomes" id="UP000187013"/>
    </source>
</evidence>
<dbReference type="Gene3D" id="1.10.246.190">
    <property type="entry name" value="Autophagy protein Apg5, helix rich domain"/>
    <property type="match status" value="1"/>
</dbReference>
<keyword evidence="7" id="KW-0472">Membrane</keyword>
<dbReference type="InterPro" id="IPR048939">
    <property type="entry name" value="ATG5_UblA"/>
</dbReference>
<dbReference type="Pfam" id="PF20637">
    <property type="entry name" value="ATG5_HBR"/>
    <property type="match status" value="1"/>
</dbReference>
<dbReference type="Gene3D" id="3.10.20.620">
    <property type="match status" value="1"/>
</dbReference>
<evidence type="ECO:0000256" key="2">
    <source>
        <dbReference type="ARBA" id="ARBA00006910"/>
    </source>
</evidence>
<dbReference type="InterPro" id="IPR048318">
    <property type="entry name" value="ATG5_UblB"/>
</dbReference>
<dbReference type="GO" id="GO:0000423">
    <property type="term" value="P:mitophagy"/>
    <property type="evidence" value="ECO:0007669"/>
    <property type="project" value="EnsemblFungi"/>
</dbReference>
<dbReference type="InterPro" id="IPR042527">
    <property type="entry name" value="Atg5_UblA_dom_sf"/>
</dbReference>
<evidence type="ECO:0000256" key="5">
    <source>
        <dbReference type="ARBA" id="ARBA00022927"/>
    </source>
</evidence>
<keyword evidence="3 7" id="KW-1017">Isopeptide bond</keyword>
<name>A0A1Q3A368_ZYGRO</name>
<evidence type="ECO:0000259" key="10">
    <source>
        <dbReference type="Pfam" id="PF20638"/>
    </source>
</evidence>
<dbReference type="GO" id="GO:0034727">
    <property type="term" value="P:piecemeal microautophagy of the nucleus"/>
    <property type="evidence" value="ECO:0007669"/>
    <property type="project" value="EnsemblFungi"/>
</dbReference>
<evidence type="ECO:0000259" key="8">
    <source>
        <dbReference type="Pfam" id="PF04106"/>
    </source>
</evidence>
<evidence type="ECO:0000256" key="1">
    <source>
        <dbReference type="ARBA" id="ARBA00004623"/>
    </source>
</evidence>
<comment type="similarity">
    <text evidence="2 7">Belongs to the ATG5 family.</text>
</comment>
<keyword evidence="7" id="KW-0813">Transport</keyword>
<comment type="subcellular location">
    <subcellularLocation>
        <location evidence="1 7">Preautophagosomal structure membrane</location>
        <topology evidence="1 7">Peripheral membrane protein</topology>
    </subcellularLocation>
</comment>
<dbReference type="PANTHER" id="PTHR13040:SF2">
    <property type="entry name" value="AUTOPHAGY PROTEIN 5"/>
    <property type="match status" value="1"/>
</dbReference>
<dbReference type="GO" id="GO:0061908">
    <property type="term" value="C:phagophore"/>
    <property type="evidence" value="ECO:0007669"/>
    <property type="project" value="EnsemblFungi"/>
</dbReference>
<comment type="subunit">
    <text evidence="7">Conjugated with ATG12.</text>
</comment>
<accession>A0A1Q3A368</accession>
<dbReference type="EMBL" id="BDGX01000019">
    <property type="protein sequence ID" value="GAV50073.1"/>
    <property type="molecule type" value="Genomic_DNA"/>
</dbReference>
<sequence length="307" mass="34907">MCVNALPREKAGTTMNMDQIRELVWSGAINVQINVKQSLLLNEVSHKESLVNVRIPRDTYLVLYLPAIVSHLRNSLKIDPNGNDGGTYWFEFEDVPLFWNYPLGVLYDSMLALNPPGRVSRDTENSINVWKIELAYGSNPPAGVIPLINGIDQIKSYWMHQWKQSCYILNGSAKQVMSLSMQDSQQFWGSILNRDRTNFGRISSKIIPKRPKFIPIILHQTLPDIKRIQLSATECKDDGSLQTVADLAKIQFPEFFQDNQVLMKAVSNGIEVPLHSNVFELYQRLMSFDGFLHVCICLVSNDEYGEA</sequence>
<dbReference type="InterPro" id="IPR042526">
    <property type="entry name" value="Atg5_HR"/>
</dbReference>